<proteinExistence type="predicted"/>
<dbReference type="EMBL" id="FNBI01000002">
    <property type="protein sequence ID" value="SDF06994.1"/>
    <property type="molecule type" value="Genomic_DNA"/>
</dbReference>
<dbReference type="RefSeq" id="WP_149681569.1">
    <property type="nucleotide sequence ID" value="NZ_FNBI01000002.1"/>
</dbReference>
<evidence type="ECO:0000256" key="1">
    <source>
        <dbReference type="ARBA" id="ARBA00023015"/>
    </source>
</evidence>
<keyword evidence="7" id="KW-1185">Reference proteome</keyword>
<reference evidence="6 7" key="1">
    <citation type="submission" date="2016-10" db="EMBL/GenBank/DDBJ databases">
        <authorList>
            <person name="Varghese N."/>
            <person name="Submissions S."/>
        </authorList>
    </citation>
    <scope>NUCLEOTIDE SEQUENCE [LARGE SCALE GENOMIC DNA]</scope>
    <source>
        <strain evidence="6 7">S7-754</strain>
    </source>
</reference>
<dbReference type="InterPro" id="IPR015927">
    <property type="entry name" value="Peptidase_S24_S26A/B/C"/>
</dbReference>
<dbReference type="InterPro" id="IPR036286">
    <property type="entry name" value="LexA/Signal_pep-like_sf"/>
</dbReference>
<dbReference type="Proteomes" id="UP000323502">
    <property type="component" value="Unassembled WGS sequence"/>
</dbReference>
<dbReference type="PANTHER" id="PTHR40661:SF3">
    <property type="entry name" value="FELS-1 PROPHAGE TRANSCRIPTIONAL REGULATOR"/>
    <property type="match status" value="1"/>
</dbReference>
<evidence type="ECO:0000313" key="5">
    <source>
        <dbReference type="EMBL" id="MWC44404.1"/>
    </source>
</evidence>
<evidence type="ECO:0000259" key="4">
    <source>
        <dbReference type="Pfam" id="PF00717"/>
    </source>
</evidence>
<reference evidence="5 8" key="2">
    <citation type="submission" date="2019-12" db="EMBL/GenBank/DDBJ databases">
        <authorList>
            <person name="Zheng J."/>
        </authorList>
    </citation>
    <scope>NUCLEOTIDE SEQUENCE [LARGE SCALE GENOMIC DNA]</scope>
    <source>
        <strain evidence="5 8">DSM 27347</strain>
    </source>
</reference>
<dbReference type="Pfam" id="PF00717">
    <property type="entry name" value="Peptidase_S24"/>
    <property type="match status" value="1"/>
</dbReference>
<gene>
    <name evidence="5" type="ORF">GQR91_12175</name>
    <name evidence="6" type="ORF">SAMN05216557_10295</name>
</gene>
<keyword evidence="2" id="KW-0238">DNA-binding</keyword>
<keyword evidence="1" id="KW-0805">Transcription regulation</keyword>
<dbReference type="CDD" id="cd06529">
    <property type="entry name" value="S24_LexA-like"/>
    <property type="match status" value="1"/>
</dbReference>
<dbReference type="AlphaFoldDB" id="A0A1G7I3M5"/>
<protein>
    <submittedName>
        <fullName evidence="5">LexA family transcriptional regulator</fullName>
    </submittedName>
    <submittedName>
        <fullName evidence="6">Phage repressor protein C, contains Cro/C1-type HTH and peptisase s24 domains</fullName>
    </submittedName>
</protein>
<evidence type="ECO:0000256" key="2">
    <source>
        <dbReference type="ARBA" id="ARBA00023125"/>
    </source>
</evidence>
<dbReference type="EMBL" id="WSUT01000005">
    <property type="protein sequence ID" value="MWC44404.1"/>
    <property type="molecule type" value="Genomic_DNA"/>
</dbReference>
<evidence type="ECO:0000313" key="8">
    <source>
        <dbReference type="Proteomes" id="UP000436801"/>
    </source>
</evidence>
<evidence type="ECO:0000313" key="7">
    <source>
        <dbReference type="Proteomes" id="UP000323502"/>
    </source>
</evidence>
<keyword evidence="3" id="KW-0804">Transcription</keyword>
<dbReference type="OrthoDB" id="528805at2"/>
<organism evidence="6 7">
    <name type="scientific">Sphingomonas carotinifaciens</name>
    <dbReference type="NCBI Taxonomy" id="1166323"/>
    <lineage>
        <taxon>Bacteria</taxon>
        <taxon>Pseudomonadati</taxon>
        <taxon>Pseudomonadota</taxon>
        <taxon>Alphaproteobacteria</taxon>
        <taxon>Sphingomonadales</taxon>
        <taxon>Sphingomonadaceae</taxon>
        <taxon>Sphingomonas</taxon>
    </lineage>
</organism>
<dbReference type="Proteomes" id="UP000436801">
    <property type="component" value="Unassembled WGS sequence"/>
</dbReference>
<dbReference type="SUPFAM" id="SSF51306">
    <property type="entry name" value="LexA/Signal peptidase"/>
    <property type="match status" value="1"/>
</dbReference>
<sequence length="206" mass="21773">MQDDPRQALNELAEAAGVSLAALSRMLGRNAAYLQQFVGRGSPRRLHEEDRRRLAEFFGVGEERLGGAASVGTSRVTVVRRDVAVSAGPGAVVEDDPALGIATIDARLARQLGLREGASSMVRVRGDSMAPGLADGDYLLVNEDDRVPGSRGGIYVLRIGDAVLVKRVRAEAEALVVTSDNPAAPPVPGGRPTVIGRVVWQMRAPS</sequence>
<accession>A0A1G7I3M5</accession>
<dbReference type="GO" id="GO:0003677">
    <property type="term" value="F:DNA binding"/>
    <property type="evidence" value="ECO:0007669"/>
    <property type="project" value="UniProtKB-KW"/>
</dbReference>
<evidence type="ECO:0000256" key="3">
    <source>
        <dbReference type="ARBA" id="ARBA00023163"/>
    </source>
</evidence>
<dbReference type="PANTHER" id="PTHR40661">
    <property type="match status" value="1"/>
</dbReference>
<name>A0A1G7I3M5_9SPHN</name>
<evidence type="ECO:0000313" key="6">
    <source>
        <dbReference type="EMBL" id="SDF06994.1"/>
    </source>
</evidence>
<dbReference type="InterPro" id="IPR039418">
    <property type="entry name" value="LexA-like"/>
</dbReference>
<feature type="domain" description="Peptidase S24/S26A/S26B/S26C" evidence="4">
    <location>
        <begin position="85"/>
        <end position="199"/>
    </location>
</feature>
<dbReference type="Gene3D" id="2.10.109.10">
    <property type="entry name" value="Umud Fragment, subunit A"/>
    <property type="match status" value="1"/>
</dbReference>